<dbReference type="Proteomes" id="UP001370758">
    <property type="component" value="Unassembled WGS sequence"/>
</dbReference>
<dbReference type="InterPro" id="IPR001810">
    <property type="entry name" value="F-box_dom"/>
</dbReference>
<sequence length="467" mass="52871">MSTRVDRLEMDDALKDPSRYSLFDNAPYEIATLIFQNLPKDDLSRVSKCSKKLYNICFPLRFKGIILNPRPSAGKNKMQKSSSVAPALLESGLLYEETCKRIRSARFEKENNWFALAVYEVTNRQSGEPASVPEVVLTGIRESLAALGRLPSLRQLSISYKIPWAVENNVYLAVIEGIAKHYPILHDNLEELELQVTKTFENSERICDYEELDQLYDQTYSTLSVANQEFLGKRVPDGTMGELVRAKMPKFPNLKSARISVNGAAGPIAAVGAICWYLKRAQVYLIISESAPRLQKLLFDTLAFDQMLTTYKFSTKYAAAANPKASLPSPLNFSDAITLKTTVFKTIQKKCLRALVARFPNLRNLFIRIYHLCKYQYDIEGPVYDNLMELRYLKKARLPWPNDGGAPLRPEILAGWVTKWRVNGLEDLEKVVFDGMQPDDPSASDLRQWTPTEIQLSFTPTNEGGTN</sequence>
<proteinExistence type="predicted"/>
<evidence type="ECO:0000259" key="1">
    <source>
        <dbReference type="Pfam" id="PF00646"/>
    </source>
</evidence>
<name>A0AAV9WND3_9PEZI</name>
<gene>
    <name evidence="2" type="ORF">TWF481_000320</name>
</gene>
<dbReference type="EMBL" id="JAVHJL010000001">
    <property type="protein sequence ID" value="KAK6511404.1"/>
    <property type="molecule type" value="Genomic_DNA"/>
</dbReference>
<feature type="domain" description="F-box" evidence="1">
    <location>
        <begin position="27"/>
        <end position="57"/>
    </location>
</feature>
<evidence type="ECO:0000313" key="2">
    <source>
        <dbReference type="EMBL" id="KAK6511404.1"/>
    </source>
</evidence>
<accession>A0AAV9WND3</accession>
<protein>
    <recommendedName>
        <fullName evidence="1">F-box domain-containing protein</fullName>
    </recommendedName>
</protein>
<dbReference type="InterPro" id="IPR036047">
    <property type="entry name" value="F-box-like_dom_sf"/>
</dbReference>
<evidence type="ECO:0000313" key="3">
    <source>
        <dbReference type="Proteomes" id="UP001370758"/>
    </source>
</evidence>
<reference evidence="2 3" key="1">
    <citation type="submission" date="2023-08" db="EMBL/GenBank/DDBJ databases">
        <authorList>
            <person name="Palmer J.M."/>
        </authorList>
    </citation>
    <scope>NUCLEOTIDE SEQUENCE [LARGE SCALE GENOMIC DNA]</scope>
    <source>
        <strain evidence="2 3">TWF481</strain>
    </source>
</reference>
<comment type="caution">
    <text evidence="2">The sequence shown here is derived from an EMBL/GenBank/DDBJ whole genome shotgun (WGS) entry which is preliminary data.</text>
</comment>
<dbReference type="AlphaFoldDB" id="A0AAV9WND3"/>
<dbReference type="Pfam" id="PF00646">
    <property type="entry name" value="F-box"/>
    <property type="match status" value="1"/>
</dbReference>
<dbReference type="SUPFAM" id="SSF81383">
    <property type="entry name" value="F-box domain"/>
    <property type="match status" value="1"/>
</dbReference>
<keyword evidence="3" id="KW-1185">Reference proteome</keyword>
<organism evidence="2 3">
    <name type="scientific">Arthrobotrys musiformis</name>
    <dbReference type="NCBI Taxonomy" id="47236"/>
    <lineage>
        <taxon>Eukaryota</taxon>
        <taxon>Fungi</taxon>
        <taxon>Dikarya</taxon>
        <taxon>Ascomycota</taxon>
        <taxon>Pezizomycotina</taxon>
        <taxon>Orbiliomycetes</taxon>
        <taxon>Orbiliales</taxon>
        <taxon>Orbiliaceae</taxon>
        <taxon>Arthrobotrys</taxon>
    </lineage>
</organism>